<comment type="caution">
    <text evidence="2">The sequence shown here is derived from an EMBL/GenBank/DDBJ whole genome shotgun (WGS) entry which is preliminary data.</text>
</comment>
<name>A0ABU2ZWE4_9GAMM</name>
<feature type="transmembrane region" description="Helical" evidence="1">
    <location>
        <begin position="70"/>
        <end position="88"/>
    </location>
</feature>
<keyword evidence="1" id="KW-0812">Transmembrane</keyword>
<dbReference type="Proteomes" id="UP001266357">
    <property type="component" value="Unassembled WGS sequence"/>
</dbReference>
<evidence type="ECO:0000313" key="2">
    <source>
        <dbReference type="EMBL" id="MDT0602262.1"/>
    </source>
</evidence>
<keyword evidence="3" id="KW-1185">Reference proteome</keyword>
<evidence type="ECO:0000256" key="1">
    <source>
        <dbReference type="SAM" id="Phobius"/>
    </source>
</evidence>
<proteinExistence type="predicted"/>
<keyword evidence="1" id="KW-0472">Membrane</keyword>
<gene>
    <name evidence="2" type="ORF">RM573_01500</name>
</gene>
<protein>
    <submittedName>
        <fullName evidence="2">Uncharacterized protein</fullName>
    </submittedName>
</protein>
<accession>A0ABU2ZWE4</accession>
<keyword evidence="1" id="KW-1133">Transmembrane helix</keyword>
<organism evidence="2 3">
    <name type="scientific">Thalassotalea castellviae</name>
    <dbReference type="NCBI Taxonomy" id="3075612"/>
    <lineage>
        <taxon>Bacteria</taxon>
        <taxon>Pseudomonadati</taxon>
        <taxon>Pseudomonadota</taxon>
        <taxon>Gammaproteobacteria</taxon>
        <taxon>Alteromonadales</taxon>
        <taxon>Colwelliaceae</taxon>
        <taxon>Thalassotalea</taxon>
    </lineage>
</organism>
<feature type="transmembrane region" description="Helical" evidence="1">
    <location>
        <begin position="29"/>
        <end position="49"/>
    </location>
</feature>
<feature type="transmembrane region" description="Helical" evidence="1">
    <location>
        <begin position="94"/>
        <end position="111"/>
    </location>
</feature>
<sequence>MVLPKLVYENLPYLYFLASGGLLVLGDEWALIFSAGIFYAVACIVLVSRSAHRRLDKHKANSIQYLFPELIYEYLPYTYAAIGIFVLMSTVNPFYQFAAFTLLILALRNLLCRKNNRTKSPSLF</sequence>
<dbReference type="EMBL" id="JAVRIF010000001">
    <property type="protein sequence ID" value="MDT0602262.1"/>
    <property type="molecule type" value="Genomic_DNA"/>
</dbReference>
<dbReference type="RefSeq" id="WP_311576165.1">
    <property type="nucleotide sequence ID" value="NZ_JAVRIF010000001.1"/>
</dbReference>
<reference evidence="2 3" key="1">
    <citation type="submission" date="2023-09" db="EMBL/GenBank/DDBJ databases">
        <authorList>
            <person name="Rey-Velasco X."/>
        </authorList>
    </citation>
    <scope>NUCLEOTIDE SEQUENCE [LARGE SCALE GENOMIC DNA]</scope>
    <source>
        <strain evidence="2 3">W431</strain>
    </source>
</reference>
<evidence type="ECO:0000313" key="3">
    <source>
        <dbReference type="Proteomes" id="UP001266357"/>
    </source>
</evidence>